<evidence type="ECO:0000313" key="2">
    <source>
        <dbReference type="Proteomes" id="UP000002630"/>
    </source>
</evidence>
<dbReference type="OrthoDB" id="444581at2759"/>
<gene>
    <name evidence="1" type="ORF">Esi_0152_0019</name>
</gene>
<dbReference type="EMBL" id="FN648082">
    <property type="protein sequence ID" value="CBN78855.1"/>
    <property type="molecule type" value="Genomic_DNA"/>
</dbReference>
<protein>
    <submittedName>
        <fullName evidence="1">Uncharacterized protein</fullName>
    </submittedName>
</protein>
<proteinExistence type="predicted"/>
<dbReference type="InParanoid" id="D8LFV6"/>
<dbReference type="Proteomes" id="UP000002630">
    <property type="component" value="Linkage Group LG03"/>
</dbReference>
<dbReference type="Pfam" id="PF05725">
    <property type="entry name" value="FNIP"/>
    <property type="match status" value="1"/>
</dbReference>
<name>D8LFV6_ECTSI</name>
<reference evidence="1 2" key="1">
    <citation type="journal article" date="2010" name="Nature">
        <title>The Ectocarpus genome and the independent evolution of multicellularity in brown algae.</title>
        <authorList>
            <person name="Cock J.M."/>
            <person name="Sterck L."/>
            <person name="Rouze P."/>
            <person name="Scornet D."/>
            <person name="Allen A.E."/>
            <person name="Amoutzias G."/>
            <person name="Anthouard V."/>
            <person name="Artiguenave F."/>
            <person name="Aury J.M."/>
            <person name="Badger J.H."/>
            <person name="Beszteri B."/>
            <person name="Billiau K."/>
            <person name="Bonnet E."/>
            <person name="Bothwell J.H."/>
            <person name="Bowler C."/>
            <person name="Boyen C."/>
            <person name="Brownlee C."/>
            <person name="Carrano C.J."/>
            <person name="Charrier B."/>
            <person name="Cho G.Y."/>
            <person name="Coelho S.M."/>
            <person name="Collen J."/>
            <person name="Corre E."/>
            <person name="Da Silva C."/>
            <person name="Delage L."/>
            <person name="Delaroque N."/>
            <person name="Dittami S.M."/>
            <person name="Doulbeau S."/>
            <person name="Elias M."/>
            <person name="Farnham G."/>
            <person name="Gachon C.M."/>
            <person name="Gschloessl B."/>
            <person name="Heesch S."/>
            <person name="Jabbari K."/>
            <person name="Jubin C."/>
            <person name="Kawai H."/>
            <person name="Kimura K."/>
            <person name="Kloareg B."/>
            <person name="Kupper F.C."/>
            <person name="Lang D."/>
            <person name="Le Bail A."/>
            <person name="Leblanc C."/>
            <person name="Lerouge P."/>
            <person name="Lohr M."/>
            <person name="Lopez P.J."/>
            <person name="Martens C."/>
            <person name="Maumus F."/>
            <person name="Michel G."/>
            <person name="Miranda-Saavedra D."/>
            <person name="Morales J."/>
            <person name="Moreau H."/>
            <person name="Motomura T."/>
            <person name="Nagasato C."/>
            <person name="Napoli C.A."/>
            <person name="Nelson D.R."/>
            <person name="Nyvall-Collen P."/>
            <person name="Peters A.F."/>
            <person name="Pommier C."/>
            <person name="Potin P."/>
            <person name="Poulain J."/>
            <person name="Quesneville H."/>
            <person name="Read B."/>
            <person name="Rensing S.A."/>
            <person name="Ritter A."/>
            <person name="Rousvoal S."/>
            <person name="Samanta M."/>
            <person name="Samson G."/>
            <person name="Schroeder D.C."/>
            <person name="Segurens B."/>
            <person name="Strittmatter M."/>
            <person name="Tonon T."/>
            <person name="Tregear J.W."/>
            <person name="Valentin K."/>
            <person name="von Dassow P."/>
            <person name="Yamagishi T."/>
            <person name="Van de Peer Y."/>
            <person name="Wincker P."/>
        </authorList>
    </citation>
    <scope>NUCLEOTIDE SEQUENCE [LARGE SCALE GENOMIC DNA]</scope>
    <source>
        <strain evidence="2">Ec32 / CCAP1310/4</strain>
    </source>
</reference>
<dbReference type="EMBL" id="FN649728">
    <property type="protein sequence ID" value="CBN78855.1"/>
    <property type="molecule type" value="Genomic_DNA"/>
</dbReference>
<accession>D8LFV6</accession>
<dbReference type="AlphaFoldDB" id="D8LFV6"/>
<organism evidence="1 2">
    <name type="scientific">Ectocarpus siliculosus</name>
    <name type="common">Brown alga</name>
    <name type="synonym">Conferva siliculosa</name>
    <dbReference type="NCBI Taxonomy" id="2880"/>
    <lineage>
        <taxon>Eukaryota</taxon>
        <taxon>Sar</taxon>
        <taxon>Stramenopiles</taxon>
        <taxon>Ochrophyta</taxon>
        <taxon>PX clade</taxon>
        <taxon>Phaeophyceae</taxon>
        <taxon>Ectocarpales</taxon>
        <taxon>Ectocarpaceae</taxon>
        <taxon>Ectocarpus</taxon>
    </lineage>
</organism>
<sequence>MWPASLRSLSFGFQFNHPVVDVVWPASLQHLFFGVSFNQEVRQFHRRE</sequence>
<keyword evidence="2" id="KW-1185">Reference proteome</keyword>
<evidence type="ECO:0000313" key="1">
    <source>
        <dbReference type="EMBL" id="CBN78855.1"/>
    </source>
</evidence>
<dbReference type="InterPro" id="IPR008615">
    <property type="entry name" value="FNIP"/>
</dbReference>